<reference evidence="1 2" key="1">
    <citation type="submission" date="2019-03" db="EMBL/GenBank/DDBJ databases">
        <title>Single cell metagenomics reveals metabolic interactions within the superorganism composed of flagellate Streblomastix strix and complex community of Bacteroidetes bacteria on its surface.</title>
        <authorList>
            <person name="Treitli S.C."/>
            <person name="Kolisko M."/>
            <person name="Husnik F."/>
            <person name="Keeling P."/>
            <person name="Hampl V."/>
        </authorList>
    </citation>
    <scope>NUCLEOTIDE SEQUENCE [LARGE SCALE GENOMIC DNA]</scope>
    <source>
        <strain evidence="1">ST1C</strain>
    </source>
</reference>
<gene>
    <name evidence="1" type="ORF">EZS28_001060</name>
</gene>
<name>A0A5J4X8N0_9EUKA</name>
<dbReference type="Gene3D" id="3.30.70.270">
    <property type="match status" value="1"/>
</dbReference>
<protein>
    <recommendedName>
        <fullName evidence="3">Reverse transcriptase domain-containing protein</fullName>
    </recommendedName>
</protein>
<dbReference type="Proteomes" id="UP000324800">
    <property type="component" value="Unassembled WGS sequence"/>
</dbReference>
<evidence type="ECO:0000313" key="2">
    <source>
        <dbReference type="Proteomes" id="UP000324800"/>
    </source>
</evidence>
<dbReference type="OrthoDB" id="420169at2759"/>
<accession>A0A5J4X8N0</accession>
<comment type="caution">
    <text evidence="1">The sequence shown here is derived from an EMBL/GenBank/DDBJ whole genome shotgun (WGS) entry which is preliminary data.</text>
</comment>
<organism evidence="1 2">
    <name type="scientific">Streblomastix strix</name>
    <dbReference type="NCBI Taxonomy" id="222440"/>
    <lineage>
        <taxon>Eukaryota</taxon>
        <taxon>Metamonada</taxon>
        <taxon>Preaxostyla</taxon>
        <taxon>Oxymonadida</taxon>
        <taxon>Streblomastigidae</taxon>
        <taxon>Streblomastix</taxon>
    </lineage>
</organism>
<proteinExistence type="predicted"/>
<dbReference type="EMBL" id="SNRW01000103">
    <property type="protein sequence ID" value="KAA6403413.1"/>
    <property type="molecule type" value="Genomic_DNA"/>
</dbReference>
<dbReference type="InterPro" id="IPR043128">
    <property type="entry name" value="Rev_trsase/Diguanyl_cyclase"/>
</dbReference>
<dbReference type="SUPFAM" id="SSF56672">
    <property type="entry name" value="DNA/RNA polymerases"/>
    <property type="match status" value="1"/>
</dbReference>
<evidence type="ECO:0008006" key="3">
    <source>
        <dbReference type="Google" id="ProtNLM"/>
    </source>
</evidence>
<evidence type="ECO:0000313" key="1">
    <source>
        <dbReference type="EMBL" id="KAA6403413.1"/>
    </source>
</evidence>
<sequence length="93" mass="11036">MRIIDCRPLNTHLKSLHFTKNYLIKVLEVWNKYDWACLMDIKSAFNQVAITGELDKYLAFTHRWFHYTQVGMPLKISIATRTFTKTIQATKKE</sequence>
<dbReference type="AlphaFoldDB" id="A0A5J4X8N0"/>
<dbReference type="InterPro" id="IPR043502">
    <property type="entry name" value="DNA/RNA_pol_sf"/>
</dbReference>
<dbReference type="Gene3D" id="3.10.10.10">
    <property type="entry name" value="HIV Type 1 Reverse Transcriptase, subunit A, domain 1"/>
    <property type="match status" value="1"/>
</dbReference>